<feature type="domain" description="Pyrrolo-quinoline quinone repeat" evidence="3">
    <location>
        <begin position="341"/>
        <end position="388"/>
    </location>
</feature>
<dbReference type="SUPFAM" id="SSF50998">
    <property type="entry name" value="Quinoprotein alcohol dehydrogenase-like"/>
    <property type="match status" value="2"/>
</dbReference>
<keyword evidence="5" id="KW-1185">Reference proteome</keyword>
<dbReference type="AlphaFoldDB" id="A0AA41Q2Q8"/>
<dbReference type="SMART" id="SM00564">
    <property type="entry name" value="PQQ"/>
    <property type="match status" value="6"/>
</dbReference>
<feature type="domain" description="Pyrrolo-quinoline quinone repeat" evidence="3">
    <location>
        <begin position="52"/>
        <end position="158"/>
    </location>
</feature>
<organism evidence="4 5">
    <name type="scientific">Yinghuangia soli</name>
    <dbReference type="NCBI Taxonomy" id="2908204"/>
    <lineage>
        <taxon>Bacteria</taxon>
        <taxon>Bacillati</taxon>
        <taxon>Actinomycetota</taxon>
        <taxon>Actinomycetes</taxon>
        <taxon>Kitasatosporales</taxon>
        <taxon>Streptomycetaceae</taxon>
        <taxon>Yinghuangia</taxon>
    </lineage>
</organism>
<reference evidence="4" key="1">
    <citation type="submission" date="2022-01" db="EMBL/GenBank/DDBJ databases">
        <title>Genome-Based Taxonomic Classification of the Phylum Actinobacteria.</title>
        <authorList>
            <person name="Gao Y."/>
        </authorList>
    </citation>
    <scope>NUCLEOTIDE SEQUENCE</scope>
    <source>
        <strain evidence="4">KLBMP 8922</strain>
    </source>
</reference>
<accession>A0AA41Q2Q8</accession>
<dbReference type="Pfam" id="PF13360">
    <property type="entry name" value="PQQ_2"/>
    <property type="match status" value="2"/>
</dbReference>
<evidence type="ECO:0000259" key="3">
    <source>
        <dbReference type="Pfam" id="PF13360"/>
    </source>
</evidence>
<feature type="region of interest" description="Disordered" evidence="1">
    <location>
        <begin position="31"/>
        <end position="54"/>
    </location>
</feature>
<dbReference type="PANTHER" id="PTHR34512:SF30">
    <property type="entry name" value="OUTER MEMBRANE PROTEIN ASSEMBLY FACTOR BAMB"/>
    <property type="match status" value="1"/>
</dbReference>
<sequence length="393" mass="41275">MARRTRSVFRRGFAVGLALAALTLGTACEKDGGDGASSAANSAEPPGPPGPWTRRLDGVVSTAPAAAEGVLYVTTSKATYALDGPSGAQRWKFPLQKGGHTAPAIADGTVYTGDEYTLYGVDAASGQEKWRFALPDKPYPVRIGSPSVVGGVIYMYTAATNGNNVLRAFDAATRAEKWSYDTGSRILDDDAPTVVDGQAYAIGADGAHGTVTALDAASGTKKWSFYTRAWPRSQPYVAAGTVHVTSADNTIHGLYAIDAQTGRAKTEDSSTEADWVVADDTGIYRSVYESVEAVDAAERMVKWRLDTGLLLGDPALADGALYFVDNEKDAAEVGGFAYFLRAVDTATGKEKWRARVPYGGHAPAVSGGYVYVVGHEARIIAIDAATGQSAPAK</sequence>
<dbReference type="InterPro" id="IPR018391">
    <property type="entry name" value="PQQ_b-propeller_rpt"/>
</dbReference>
<evidence type="ECO:0000256" key="2">
    <source>
        <dbReference type="SAM" id="SignalP"/>
    </source>
</evidence>
<dbReference type="Gene3D" id="2.40.128.630">
    <property type="match status" value="1"/>
</dbReference>
<dbReference type="PANTHER" id="PTHR34512">
    <property type="entry name" value="CELL SURFACE PROTEIN"/>
    <property type="match status" value="1"/>
</dbReference>
<dbReference type="PROSITE" id="PS51257">
    <property type="entry name" value="PROKAR_LIPOPROTEIN"/>
    <property type="match status" value="1"/>
</dbReference>
<gene>
    <name evidence="4" type="ORF">LZ495_25140</name>
</gene>
<feature type="chain" id="PRO_5041409656" evidence="2">
    <location>
        <begin position="21"/>
        <end position="393"/>
    </location>
</feature>
<dbReference type="InterPro" id="IPR015943">
    <property type="entry name" value="WD40/YVTN_repeat-like_dom_sf"/>
</dbReference>
<evidence type="ECO:0000313" key="5">
    <source>
        <dbReference type="Proteomes" id="UP001165378"/>
    </source>
</evidence>
<keyword evidence="2" id="KW-0732">Signal</keyword>
<name>A0AA41Q2Q8_9ACTN</name>
<dbReference type="RefSeq" id="WP_235055143.1">
    <property type="nucleotide sequence ID" value="NZ_JAKFHA010000016.1"/>
</dbReference>
<comment type="caution">
    <text evidence="4">The sequence shown here is derived from an EMBL/GenBank/DDBJ whole genome shotgun (WGS) entry which is preliminary data.</text>
</comment>
<evidence type="ECO:0000256" key="1">
    <source>
        <dbReference type="SAM" id="MobiDB-lite"/>
    </source>
</evidence>
<protein>
    <submittedName>
        <fullName evidence="4">PQQ-binding-like beta-propeller repeat protein</fullName>
    </submittedName>
</protein>
<dbReference type="EMBL" id="JAKFHA010000016">
    <property type="protein sequence ID" value="MCF2530483.1"/>
    <property type="molecule type" value="Genomic_DNA"/>
</dbReference>
<dbReference type="InterPro" id="IPR011047">
    <property type="entry name" value="Quinoprotein_ADH-like_sf"/>
</dbReference>
<dbReference type="InterPro" id="IPR002372">
    <property type="entry name" value="PQQ_rpt_dom"/>
</dbReference>
<dbReference type="Proteomes" id="UP001165378">
    <property type="component" value="Unassembled WGS sequence"/>
</dbReference>
<feature type="signal peptide" evidence="2">
    <location>
        <begin position="1"/>
        <end position="20"/>
    </location>
</feature>
<evidence type="ECO:0000313" key="4">
    <source>
        <dbReference type="EMBL" id="MCF2530483.1"/>
    </source>
</evidence>
<dbReference type="Gene3D" id="2.130.10.10">
    <property type="entry name" value="YVTN repeat-like/Quinoprotein amine dehydrogenase"/>
    <property type="match status" value="2"/>
</dbReference>
<proteinExistence type="predicted"/>